<dbReference type="GO" id="GO:0016301">
    <property type="term" value="F:kinase activity"/>
    <property type="evidence" value="ECO:0007669"/>
    <property type="project" value="UniProtKB-KW"/>
</dbReference>
<gene>
    <name evidence="12" type="ORF">DFA_04101</name>
</gene>
<accession>F4Q1A6</accession>
<feature type="domain" description="SMP-LTD" evidence="11">
    <location>
        <begin position="1"/>
        <end position="210"/>
    </location>
</feature>
<evidence type="ECO:0000259" key="11">
    <source>
        <dbReference type="PROSITE" id="PS51847"/>
    </source>
</evidence>
<keyword evidence="7" id="KW-0446">Lipid-binding</keyword>
<evidence type="ECO:0000313" key="13">
    <source>
        <dbReference type="Proteomes" id="UP000007797"/>
    </source>
</evidence>
<evidence type="ECO:0000256" key="9">
    <source>
        <dbReference type="ARBA" id="ARBA00023136"/>
    </source>
</evidence>
<keyword evidence="6" id="KW-0445">Lipid transport</keyword>
<dbReference type="PANTHER" id="PTHR28185">
    <property type="entry name" value="MITOCHONDRIAL DISTRIBUTION AND MORPHOLOGY PROTEIN 34"/>
    <property type="match status" value="1"/>
</dbReference>
<dbReference type="RefSeq" id="XP_004366511.1">
    <property type="nucleotide sequence ID" value="XM_004366454.1"/>
</dbReference>
<keyword evidence="9" id="KW-0472">Membrane</keyword>
<reference evidence="13" key="1">
    <citation type="journal article" date="2011" name="Genome Res.">
        <title>Phylogeny-wide analysis of social amoeba genomes highlights ancient origins for complex intercellular communication.</title>
        <authorList>
            <person name="Heidel A.J."/>
            <person name="Lawal H.M."/>
            <person name="Felder M."/>
            <person name="Schilde C."/>
            <person name="Helps N.R."/>
            <person name="Tunggal B."/>
            <person name="Rivero F."/>
            <person name="John U."/>
            <person name="Schleicher M."/>
            <person name="Eichinger L."/>
            <person name="Platzer M."/>
            <person name="Noegel A.A."/>
            <person name="Schaap P."/>
            <person name="Gloeckner G."/>
        </authorList>
    </citation>
    <scope>NUCLEOTIDE SEQUENCE [LARGE SCALE GENOMIC DNA]</scope>
    <source>
        <strain evidence="13">SH3</strain>
    </source>
</reference>
<evidence type="ECO:0000256" key="3">
    <source>
        <dbReference type="ARBA" id="ARBA00022452"/>
    </source>
</evidence>
<evidence type="ECO:0000256" key="6">
    <source>
        <dbReference type="ARBA" id="ARBA00023055"/>
    </source>
</evidence>
<organism evidence="12 13">
    <name type="scientific">Cavenderia fasciculata</name>
    <name type="common">Slime mold</name>
    <name type="synonym">Dictyostelium fasciculatum</name>
    <dbReference type="NCBI Taxonomy" id="261658"/>
    <lineage>
        <taxon>Eukaryota</taxon>
        <taxon>Amoebozoa</taxon>
        <taxon>Evosea</taxon>
        <taxon>Eumycetozoa</taxon>
        <taxon>Dictyostelia</taxon>
        <taxon>Acytosteliales</taxon>
        <taxon>Cavenderiaceae</taxon>
        <taxon>Cavenderia</taxon>
    </lineage>
</organism>
<dbReference type="AlphaFoldDB" id="F4Q1A6"/>
<dbReference type="OMA" id="MSFKLSW"/>
<sequence length="329" mass="36734">MSFKLTWGPFDEEFYNNIKTGLTKTLNAGPPIPNIVDQLAVHDFHLGDKPPQLELKQVADASKEKFKFIFHVNYRGNGLLELRTKVQANPVYLGTSIALTRHEKQLLQQLNIGSASNPHIMPLSIIITDIVFDGELTVALVNNKSIEASFTTDPLKQVNIKTSFDEFPAVANFIKSLVDTQLRNFIMKDFPTIVSSITVPSPSSPNLTSAQSMNSISINQNNQNNQNQNNNLNNSSNNINSNNNNSNNSSSSNNNSSGATNNNNNNVNNVNNQQFFNQTGLSFNFNNGNAPDENQHQQQQQQQLQYQQTAKLRQQQKKKNIEQAALFIN</sequence>
<keyword evidence="12" id="KW-0808">Transferase</keyword>
<dbReference type="CDD" id="cd21673">
    <property type="entry name" value="SMP_Mdm34"/>
    <property type="match status" value="1"/>
</dbReference>
<dbReference type="Proteomes" id="UP000007797">
    <property type="component" value="Unassembled WGS sequence"/>
</dbReference>
<dbReference type="OrthoDB" id="17927at2759"/>
<dbReference type="GO" id="GO:0007005">
    <property type="term" value="P:mitochondrion organization"/>
    <property type="evidence" value="ECO:0007669"/>
    <property type="project" value="InterPro"/>
</dbReference>
<dbReference type="InterPro" id="IPR027536">
    <property type="entry name" value="MDM34"/>
</dbReference>
<evidence type="ECO:0000256" key="5">
    <source>
        <dbReference type="ARBA" id="ARBA00022787"/>
    </source>
</evidence>
<evidence type="ECO:0000256" key="1">
    <source>
        <dbReference type="ARBA" id="ARBA00004370"/>
    </source>
</evidence>
<dbReference type="PANTHER" id="PTHR28185:SF1">
    <property type="entry name" value="MITOCHONDRIAL DISTRIBUTION AND MORPHOLOGY PROTEIN 34"/>
    <property type="match status" value="1"/>
</dbReference>
<dbReference type="EMBL" id="GL883018">
    <property type="protein sequence ID" value="EGG18607.1"/>
    <property type="molecule type" value="Genomic_DNA"/>
</dbReference>
<dbReference type="STRING" id="1054147.F4Q1A6"/>
<evidence type="ECO:0000256" key="7">
    <source>
        <dbReference type="ARBA" id="ARBA00023121"/>
    </source>
</evidence>
<proteinExistence type="predicted"/>
<keyword evidence="12" id="KW-0418">Kinase</keyword>
<keyword evidence="5" id="KW-1000">Mitochondrion outer membrane</keyword>
<keyword evidence="3" id="KW-1134">Transmembrane beta strand</keyword>
<keyword evidence="8" id="KW-0496">Mitochondrion</keyword>
<evidence type="ECO:0000256" key="2">
    <source>
        <dbReference type="ARBA" id="ARBA00022448"/>
    </source>
</evidence>
<feature type="compositionally biased region" description="Low complexity" evidence="10">
    <location>
        <begin position="219"/>
        <end position="278"/>
    </location>
</feature>
<dbReference type="PROSITE" id="PS51847">
    <property type="entry name" value="SMP"/>
    <property type="match status" value="1"/>
</dbReference>
<evidence type="ECO:0000256" key="8">
    <source>
        <dbReference type="ARBA" id="ARBA00023128"/>
    </source>
</evidence>
<evidence type="ECO:0000256" key="10">
    <source>
        <dbReference type="SAM" id="MobiDB-lite"/>
    </source>
</evidence>
<dbReference type="GO" id="GO:0008289">
    <property type="term" value="F:lipid binding"/>
    <property type="evidence" value="ECO:0007669"/>
    <property type="project" value="UniProtKB-KW"/>
</dbReference>
<dbReference type="InterPro" id="IPR058825">
    <property type="entry name" value="MDM34_N"/>
</dbReference>
<keyword evidence="2" id="KW-0813">Transport</keyword>
<keyword evidence="4" id="KW-0812">Transmembrane</keyword>
<comment type="subcellular location">
    <subcellularLocation>
        <location evidence="1">Membrane</location>
    </subcellularLocation>
</comment>
<dbReference type="GO" id="GO:0015914">
    <property type="term" value="P:phospholipid transport"/>
    <property type="evidence" value="ECO:0007669"/>
    <property type="project" value="TreeGrafter"/>
</dbReference>
<feature type="compositionally biased region" description="Polar residues" evidence="10">
    <location>
        <begin position="279"/>
        <end position="289"/>
    </location>
</feature>
<dbReference type="GeneID" id="14870699"/>
<protein>
    <submittedName>
        <fullName evidence="12">Histidine kinase</fullName>
    </submittedName>
</protein>
<dbReference type="KEGG" id="dfa:DFA_04101"/>
<evidence type="ECO:0000256" key="4">
    <source>
        <dbReference type="ARBA" id="ARBA00022692"/>
    </source>
</evidence>
<dbReference type="InterPro" id="IPR031468">
    <property type="entry name" value="SMP_LBD"/>
</dbReference>
<keyword evidence="13" id="KW-1185">Reference proteome</keyword>
<feature type="region of interest" description="Disordered" evidence="10">
    <location>
        <begin position="219"/>
        <end position="303"/>
    </location>
</feature>
<dbReference type="Pfam" id="PF26545">
    <property type="entry name" value="Mdm34_N"/>
    <property type="match status" value="1"/>
</dbReference>
<name>F4Q1A6_CACFS</name>
<dbReference type="GO" id="GO:1990456">
    <property type="term" value="P:mitochondrion-endoplasmic reticulum membrane tethering"/>
    <property type="evidence" value="ECO:0007669"/>
    <property type="project" value="TreeGrafter"/>
</dbReference>
<dbReference type="GO" id="GO:0032865">
    <property type="term" value="C:ERMES complex"/>
    <property type="evidence" value="ECO:0007669"/>
    <property type="project" value="InterPro"/>
</dbReference>
<evidence type="ECO:0000313" key="12">
    <source>
        <dbReference type="EMBL" id="EGG18607.1"/>
    </source>
</evidence>